<dbReference type="InterPro" id="IPR001841">
    <property type="entry name" value="Znf_RING"/>
</dbReference>
<dbReference type="InterPro" id="IPR029071">
    <property type="entry name" value="Ubiquitin-like_domsf"/>
</dbReference>
<dbReference type="PANTHER" id="PTHR22770">
    <property type="entry name" value="UBIQUITIN CONJUGATING ENZYME 7 INTERACTING PROTEIN-RELATED"/>
    <property type="match status" value="1"/>
</dbReference>
<feature type="region of interest" description="Disordered" evidence="13">
    <location>
        <begin position="130"/>
        <end position="149"/>
    </location>
</feature>
<accession>A0ABD1F6H9</accession>
<feature type="domain" description="RanBP2-type" evidence="16">
    <location>
        <begin position="338"/>
        <end position="367"/>
    </location>
</feature>
<keyword evidence="4" id="KW-0597">Phosphoprotein</keyword>
<dbReference type="PROSITE" id="PS00518">
    <property type="entry name" value="ZF_RING_1"/>
    <property type="match status" value="1"/>
</dbReference>
<dbReference type="Pfam" id="PF00240">
    <property type="entry name" value="ubiquitin"/>
    <property type="match status" value="1"/>
</dbReference>
<feature type="region of interest" description="Disordered" evidence="13">
    <location>
        <begin position="423"/>
        <end position="446"/>
    </location>
</feature>
<keyword evidence="19" id="KW-1185">Reference proteome</keyword>
<dbReference type="PANTHER" id="PTHR22770:SF13">
    <property type="entry name" value="RING-TYPE DOMAIN-CONTAINING PROTEIN"/>
    <property type="match status" value="1"/>
</dbReference>
<dbReference type="EMBL" id="JBDJPC010000002">
    <property type="protein sequence ID" value="KAL1513195.1"/>
    <property type="molecule type" value="Genomic_DNA"/>
</dbReference>
<dbReference type="InterPro" id="IPR047558">
    <property type="entry name" value="BRcat_RBR_HOIL1"/>
</dbReference>
<evidence type="ECO:0000256" key="9">
    <source>
        <dbReference type="ARBA" id="ARBA00022786"/>
    </source>
</evidence>
<dbReference type="SUPFAM" id="SSF54236">
    <property type="entry name" value="Ubiquitin-like"/>
    <property type="match status" value="1"/>
</dbReference>
<comment type="similarity">
    <text evidence="2">Belongs to the RBR family.</text>
</comment>
<evidence type="ECO:0000256" key="11">
    <source>
        <dbReference type="PROSITE-ProRule" id="PRU00322"/>
    </source>
</evidence>
<feature type="domain" description="Ubiquitin-like" evidence="14">
    <location>
        <begin position="688"/>
        <end position="761"/>
    </location>
</feature>
<evidence type="ECO:0000256" key="6">
    <source>
        <dbReference type="ARBA" id="ARBA00022723"/>
    </source>
</evidence>
<dbReference type="PROSITE" id="PS50089">
    <property type="entry name" value="ZF_RING_2"/>
    <property type="match status" value="1"/>
</dbReference>
<dbReference type="SMART" id="SM00547">
    <property type="entry name" value="ZnF_RBZ"/>
    <property type="match status" value="2"/>
</dbReference>
<dbReference type="InterPro" id="IPR047557">
    <property type="entry name" value="Rcat_RBR_HOIL1"/>
</dbReference>
<name>A0ABD1F6H9_HYPHA</name>
<comment type="caution">
    <text evidence="18">The sequence shown here is derived from an EMBL/GenBank/DDBJ whole genome shotgun (WGS) entry which is preliminary data.</text>
</comment>
<dbReference type="GO" id="GO:0016740">
    <property type="term" value="F:transferase activity"/>
    <property type="evidence" value="ECO:0007669"/>
    <property type="project" value="UniProtKB-KW"/>
</dbReference>
<dbReference type="Proteomes" id="UP001566132">
    <property type="component" value="Unassembled WGS sequence"/>
</dbReference>
<dbReference type="Gene3D" id="2.30.30.380">
    <property type="entry name" value="Zn-finger domain of Sec23/24"/>
    <property type="match status" value="1"/>
</dbReference>
<dbReference type="InterPro" id="IPR047559">
    <property type="entry name" value="HOIL1_RBR_mRING-HC-C3HC3D"/>
</dbReference>
<dbReference type="InterPro" id="IPR051628">
    <property type="entry name" value="LUBAC_E3_Ligases"/>
</dbReference>
<keyword evidence="9" id="KW-0833">Ubl conjugation pathway</keyword>
<evidence type="ECO:0000259" key="16">
    <source>
        <dbReference type="PROSITE" id="PS50199"/>
    </source>
</evidence>
<keyword evidence="7" id="KW-0677">Repeat</keyword>
<evidence type="ECO:0000313" key="19">
    <source>
        <dbReference type="Proteomes" id="UP001566132"/>
    </source>
</evidence>
<evidence type="ECO:0000256" key="3">
    <source>
        <dbReference type="ARBA" id="ARBA00017887"/>
    </source>
</evidence>
<dbReference type="PROSITE" id="PS50053">
    <property type="entry name" value="UBIQUITIN_2"/>
    <property type="match status" value="1"/>
</dbReference>
<evidence type="ECO:0000259" key="17">
    <source>
        <dbReference type="PROSITE" id="PS51873"/>
    </source>
</evidence>
<proteinExistence type="inferred from homology"/>
<dbReference type="GO" id="GO:0008270">
    <property type="term" value="F:zinc ion binding"/>
    <property type="evidence" value="ECO:0007669"/>
    <property type="project" value="UniProtKB-KW"/>
</dbReference>
<feature type="compositionally biased region" description="Basic and acidic residues" evidence="13">
    <location>
        <begin position="1"/>
        <end position="14"/>
    </location>
</feature>
<feature type="domain" description="RanBP2-type" evidence="16">
    <location>
        <begin position="974"/>
        <end position="1003"/>
    </location>
</feature>
<keyword evidence="5" id="KW-0808">Transferase</keyword>
<dbReference type="InterPro" id="IPR017907">
    <property type="entry name" value="Znf_RING_CS"/>
</dbReference>
<dbReference type="FunFam" id="3.30.40.10:FF:000137">
    <property type="entry name" value="RanBP-type and C3HC4-type zinc finger-containing protein 1"/>
    <property type="match status" value="1"/>
</dbReference>
<dbReference type="CDD" id="cd16633">
    <property type="entry name" value="mRING-HC-C3HC3D_RBR_HOIL1"/>
    <property type="match status" value="1"/>
</dbReference>
<evidence type="ECO:0000256" key="12">
    <source>
        <dbReference type="SAM" id="Coils"/>
    </source>
</evidence>
<gene>
    <name evidence="18" type="ORF">ABEB36_002636</name>
</gene>
<feature type="domain" description="RING-type" evidence="15">
    <location>
        <begin position="1045"/>
        <end position="1087"/>
    </location>
</feature>
<keyword evidence="8 11" id="KW-0863">Zinc-finger</keyword>
<keyword evidence="10" id="KW-0862">Zinc</keyword>
<feature type="domain" description="RING-type" evidence="17">
    <location>
        <begin position="1041"/>
        <end position="1269"/>
    </location>
</feature>
<dbReference type="InterPro" id="IPR000626">
    <property type="entry name" value="Ubiquitin-like_dom"/>
</dbReference>
<dbReference type="SUPFAM" id="SSF57850">
    <property type="entry name" value="RING/U-box"/>
    <property type="match status" value="3"/>
</dbReference>
<organism evidence="18 19">
    <name type="scientific">Hypothenemus hampei</name>
    <name type="common">Coffee berry borer</name>
    <dbReference type="NCBI Taxonomy" id="57062"/>
    <lineage>
        <taxon>Eukaryota</taxon>
        <taxon>Metazoa</taxon>
        <taxon>Ecdysozoa</taxon>
        <taxon>Arthropoda</taxon>
        <taxon>Hexapoda</taxon>
        <taxon>Insecta</taxon>
        <taxon>Pterygota</taxon>
        <taxon>Neoptera</taxon>
        <taxon>Endopterygota</taxon>
        <taxon>Coleoptera</taxon>
        <taxon>Polyphaga</taxon>
        <taxon>Cucujiformia</taxon>
        <taxon>Curculionidae</taxon>
        <taxon>Scolytinae</taxon>
        <taxon>Hypothenemus</taxon>
    </lineage>
</organism>
<dbReference type="Gene3D" id="3.30.40.10">
    <property type="entry name" value="Zinc/RING finger domain, C3HC4 (zinc finger)"/>
    <property type="match status" value="1"/>
</dbReference>
<comment type="pathway">
    <text evidence="1">Protein modification; protein ubiquitination.</text>
</comment>
<evidence type="ECO:0000256" key="4">
    <source>
        <dbReference type="ARBA" id="ARBA00022553"/>
    </source>
</evidence>
<evidence type="ECO:0000256" key="7">
    <source>
        <dbReference type="ARBA" id="ARBA00022737"/>
    </source>
</evidence>
<reference evidence="18 19" key="1">
    <citation type="submission" date="2024-05" db="EMBL/GenBank/DDBJ databases">
        <title>Genetic variation in Jamaican populations of the coffee berry borer (Hypothenemus hampei).</title>
        <authorList>
            <person name="Errbii M."/>
            <person name="Myrie A."/>
        </authorList>
    </citation>
    <scope>NUCLEOTIDE SEQUENCE [LARGE SCALE GENOMIC DNA]</scope>
    <source>
        <strain evidence="18">JA-Hopewell-2020-01-JO</strain>
        <tissue evidence="18">Whole body</tissue>
    </source>
</reference>
<evidence type="ECO:0000256" key="2">
    <source>
        <dbReference type="ARBA" id="ARBA00008278"/>
    </source>
</evidence>
<evidence type="ECO:0000256" key="10">
    <source>
        <dbReference type="ARBA" id="ARBA00022833"/>
    </source>
</evidence>
<dbReference type="PROSITE" id="PS01358">
    <property type="entry name" value="ZF_RANBP2_1"/>
    <property type="match status" value="2"/>
</dbReference>
<dbReference type="AlphaFoldDB" id="A0ABD1F6H9"/>
<dbReference type="PROSITE" id="PS51873">
    <property type="entry name" value="TRIAD"/>
    <property type="match status" value="1"/>
</dbReference>
<dbReference type="InterPro" id="IPR044066">
    <property type="entry name" value="TRIAD_supradom"/>
</dbReference>
<protein>
    <recommendedName>
        <fullName evidence="3">RanBP-type and C3HC4-type zinc finger-containing protein 1</fullName>
    </recommendedName>
</protein>
<dbReference type="InterPro" id="IPR001876">
    <property type="entry name" value="Znf_RanBP2"/>
</dbReference>
<dbReference type="GO" id="GO:0009893">
    <property type="term" value="P:positive regulation of metabolic process"/>
    <property type="evidence" value="ECO:0007669"/>
    <property type="project" value="UniProtKB-ARBA"/>
</dbReference>
<evidence type="ECO:0000256" key="8">
    <source>
        <dbReference type="ARBA" id="ARBA00022771"/>
    </source>
</evidence>
<evidence type="ECO:0000259" key="15">
    <source>
        <dbReference type="PROSITE" id="PS50089"/>
    </source>
</evidence>
<feature type="coiled-coil region" evidence="12">
    <location>
        <begin position="1174"/>
        <end position="1208"/>
    </location>
</feature>
<keyword evidence="12" id="KW-0175">Coiled coil</keyword>
<evidence type="ECO:0000256" key="13">
    <source>
        <dbReference type="SAM" id="MobiDB-lite"/>
    </source>
</evidence>
<dbReference type="Gene3D" id="3.10.20.90">
    <property type="entry name" value="Phosphatidylinositol 3-kinase Catalytic Subunit, Chain A, domain 1"/>
    <property type="match status" value="1"/>
</dbReference>
<dbReference type="PROSITE" id="PS50199">
    <property type="entry name" value="ZF_RANBP2_2"/>
    <property type="match status" value="2"/>
</dbReference>
<evidence type="ECO:0000256" key="1">
    <source>
        <dbReference type="ARBA" id="ARBA00004906"/>
    </source>
</evidence>
<sequence length="1273" mass="144587">MTKTHIMEDGDVQKVHRRTNSESSKVKRAGAYVHVKGKRKAPQPPVGAKLPTDSNSMASLKRKKRLAPTPPPKIEIQTEKEVLANDYLKLDHGMLKPVKDDVPKSPSLQSIDNLSNSRLNIIEAPVSPRPWYKRNSVSKDTLTSKENKYEPIERLPEVPFKRNSTLDLTLDDTASNDKEKRRKSGLSFLTNISELDREASEIIRNKAEQEKLKNSKPSRDFKEIPEFMKPKDIIKPNANDSWVSPKRRSARDLIAKFNAITNVTRASVFGGSHKAKHFSKQISLDEARQRQEQLLQNHKKCIEVIDKKREDKFAPLAKSESASAVKLDTSKESTPRMERKNWKCPKCNLENEYWRIICHVCSAIKPYFDDFTSSVTSSKSGEVKMTNSPLISRKELLVPQNSFIERSKTQIGFSALASYNNKTKSETKNETENKYRSKIDETSKKEERERLKKMLIEMKNSLPKRKSNILMKQNSRTSIIMENPEDNKDVQETKEVKPVEKTQEEQVAEILIGSTQTIYENIKMRKSNNPKPLKLSSAVQTTAAVKKIVPESTLKKLIENHHANNVYEPMKVQDFENIYADKNGKTPSRLYANLAQNDELSLFFNVPKTICNLKNSLDSGANDGKVLVNHTDTLEVNRLLRRLETAIAKGDMREAAIFAKELAQLKVNCSVIRQKPQNQINEHKGFEIEMYVEDKVSHRGPFPIFVTEEQTVIELKQQISRDFEIPVEVQKWILGKELVTDDNTTLKDHNITRGCPVFLYLVAPDKKARVLQKIEANQPSISSLTDVKTKSTRINFPNDLLKNLEVKTKNSTEFAKVKEAPKIVNVIPKMVEPFSVKPEIVRIIPIERPIQIKVEDKTPIKLTAKTFNVNPPPVSSLHIDLKLDSSRHQAEENKELKSGLMRATSTKVEVFQAPPIVITNGKTSQNNTVKTESLDVRLPGASVIKPDTSTKIYPDLIQQENTSVKSTELEQNTLKKEWECHLCTLLNPDGSNVCAVCASVRIQKTTLKKSPKKKPAPQPLKDQTYLQLVNLDSTDLVPNAEAFECMVCFLDVPKGDGVTLRECLHQFCKDCLARTVEFAEEAEVKCPYRDEDYSCNIALQDREIKAIVSPDIYEQHLAKSVSQAENQMERTFHCKTPDCKGWCIFEDNVNEFRCPVCRKTNCLTCQAIHMGANCKQYQQRMEDESDMNEDAKRTKDFLEEMVEKGEAIACPTCKVILMKKWGCDWLRCSMCKTEICWVTRGPRWGPAGKGDTSGGCQCGVNGVKCHPKCNYCH</sequence>
<feature type="region of interest" description="Disordered" evidence="13">
    <location>
        <begin position="1"/>
        <end position="71"/>
    </location>
</feature>
<dbReference type="CDD" id="cd20345">
    <property type="entry name" value="BRcat_RBR_HOIL1"/>
    <property type="match status" value="1"/>
</dbReference>
<dbReference type="InterPro" id="IPR013083">
    <property type="entry name" value="Znf_RING/FYVE/PHD"/>
</dbReference>
<dbReference type="CDD" id="cd20358">
    <property type="entry name" value="Rcat_RBR_HOIL1"/>
    <property type="match status" value="1"/>
</dbReference>
<keyword evidence="6" id="KW-0479">Metal-binding</keyword>
<evidence type="ECO:0000313" key="18">
    <source>
        <dbReference type="EMBL" id="KAL1513195.1"/>
    </source>
</evidence>
<evidence type="ECO:0000256" key="5">
    <source>
        <dbReference type="ARBA" id="ARBA00022679"/>
    </source>
</evidence>
<evidence type="ECO:0000259" key="14">
    <source>
        <dbReference type="PROSITE" id="PS50053"/>
    </source>
</evidence>